<dbReference type="SUPFAM" id="SSF55797">
    <property type="entry name" value="PR-1-like"/>
    <property type="match status" value="1"/>
</dbReference>
<sequence length="236" mass="26223">MSVGTLLMLSLLSGCNNNEDQGAPTDGNKELEQMDAGNTGETEEQGETGFPFSLFPDDEGQINPDEAIDELIPEDEIGRERDDATEIEPDENQESDNDREEEGEGTNNENDATGMEEKVVTLTNAEREKEGLSPLKQDSNVAEVAQAKSEDMSNNDYFAHRSPNYGSPFDMLEDYNVEFTIAAENIAQGQQTADQVVEGWMNSEGHRKNIMNPKLTHIGIGFEENGRYWTQMFIGK</sequence>
<dbReference type="PANTHER" id="PTHR31157">
    <property type="entry name" value="SCP DOMAIN-CONTAINING PROTEIN"/>
    <property type="match status" value="1"/>
</dbReference>
<feature type="domain" description="SCP" evidence="2">
    <location>
        <begin position="121"/>
        <end position="233"/>
    </location>
</feature>
<dbReference type="AlphaFoldDB" id="A0A3R9QSR5"/>
<dbReference type="InterPro" id="IPR035940">
    <property type="entry name" value="CAP_sf"/>
</dbReference>
<proteinExistence type="predicted"/>
<accession>A0A3R9QSR5</accession>
<feature type="compositionally biased region" description="Acidic residues" evidence="1">
    <location>
        <begin position="85"/>
        <end position="104"/>
    </location>
</feature>
<keyword evidence="4" id="KW-1185">Reference proteome</keyword>
<feature type="region of interest" description="Disordered" evidence="1">
    <location>
        <begin position="14"/>
        <end position="116"/>
    </location>
</feature>
<evidence type="ECO:0000313" key="3">
    <source>
        <dbReference type="EMBL" id="RSL32573.1"/>
    </source>
</evidence>
<dbReference type="OrthoDB" id="9783944at2"/>
<comment type="caution">
    <text evidence="3">The sequence shown here is derived from an EMBL/GenBank/DDBJ whole genome shotgun (WGS) entry which is preliminary data.</text>
</comment>
<organism evidence="3 4">
    <name type="scientific">Salibacterium salarium</name>
    <dbReference type="NCBI Taxonomy" id="284579"/>
    <lineage>
        <taxon>Bacteria</taxon>
        <taxon>Bacillati</taxon>
        <taxon>Bacillota</taxon>
        <taxon>Bacilli</taxon>
        <taxon>Bacillales</taxon>
        <taxon>Bacillaceae</taxon>
    </lineage>
</organism>
<dbReference type="Pfam" id="PF00188">
    <property type="entry name" value="CAP"/>
    <property type="match status" value="1"/>
</dbReference>
<dbReference type="Proteomes" id="UP000275076">
    <property type="component" value="Unassembled WGS sequence"/>
</dbReference>
<evidence type="ECO:0000256" key="1">
    <source>
        <dbReference type="SAM" id="MobiDB-lite"/>
    </source>
</evidence>
<dbReference type="CDD" id="cd05379">
    <property type="entry name" value="CAP_bacterial"/>
    <property type="match status" value="1"/>
</dbReference>
<name>A0A3R9QSR5_9BACI</name>
<gene>
    <name evidence="3" type="ORF">D7Z54_14920</name>
</gene>
<reference evidence="3 4" key="1">
    <citation type="submission" date="2018-10" db="EMBL/GenBank/DDBJ databases">
        <title>Draft genome sequence of Bacillus salarius IM0101, isolated from a hypersaline soil in Inner Mongolia, China.</title>
        <authorList>
            <person name="Yamprayoonswat W."/>
            <person name="Boonvisut S."/>
            <person name="Jumpathong W."/>
            <person name="Sittihan S."/>
            <person name="Ruangsuj P."/>
            <person name="Wanthongcharoen S."/>
            <person name="Thongpramul N."/>
            <person name="Pimmason S."/>
            <person name="Yu B."/>
            <person name="Yasawong M."/>
        </authorList>
    </citation>
    <scope>NUCLEOTIDE SEQUENCE [LARGE SCALE GENOMIC DNA]</scope>
    <source>
        <strain evidence="3 4">IM0101</strain>
    </source>
</reference>
<protein>
    <recommendedName>
        <fullName evidence="2">SCP domain-containing protein</fullName>
    </recommendedName>
</protein>
<dbReference type="InterPro" id="IPR014044">
    <property type="entry name" value="CAP_dom"/>
</dbReference>
<evidence type="ECO:0000259" key="2">
    <source>
        <dbReference type="Pfam" id="PF00188"/>
    </source>
</evidence>
<dbReference type="EMBL" id="RBVX01000014">
    <property type="protein sequence ID" value="RSL32573.1"/>
    <property type="molecule type" value="Genomic_DNA"/>
</dbReference>
<evidence type="ECO:0000313" key="4">
    <source>
        <dbReference type="Proteomes" id="UP000275076"/>
    </source>
</evidence>
<dbReference type="PANTHER" id="PTHR31157:SF1">
    <property type="entry name" value="SCP DOMAIN-CONTAINING PROTEIN"/>
    <property type="match status" value="1"/>
</dbReference>
<dbReference type="Gene3D" id="3.40.33.10">
    <property type="entry name" value="CAP"/>
    <property type="match status" value="1"/>
</dbReference>
<feature type="compositionally biased region" description="Acidic residues" evidence="1">
    <location>
        <begin position="56"/>
        <end position="75"/>
    </location>
</feature>